<dbReference type="Pfam" id="PF04542">
    <property type="entry name" value="Sigma70_r2"/>
    <property type="match status" value="1"/>
</dbReference>
<dbReference type="InterPro" id="IPR013325">
    <property type="entry name" value="RNA_pol_sigma_r2"/>
</dbReference>
<evidence type="ECO:0000259" key="5">
    <source>
        <dbReference type="Pfam" id="PF04542"/>
    </source>
</evidence>
<keyword evidence="7" id="KW-1185">Reference proteome</keyword>
<name>A0A5C6DPH0_9BACT</name>
<dbReference type="Proteomes" id="UP000319143">
    <property type="component" value="Unassembled WGS sequence"/>
</dbReference>
<feature type="domain" description="RNA polymerase sigma-70 region 2" evidence="5">
    <location>
        <begin position="31"/>
        <end position="95"/>
    </location>
</feature>
<gene>
    <name evidence="6" type="ORF">Poly41_30950</name>
</gene>
<dbReference type="OrthoDB" id="255903at2"/>
<proteinExistence type="predicted"/>
<keyword evidence="4" id="KW-0804">Transcription</keyword>
<evidence type="ECO:0000256" key="4">
    <source>
        <dbReference type="ARBA" id="ARBA00023163"/>
    </source>
</evidence>
<sequence length="130" mass="14609">MPEFPETSHSLIARVSDPSDAASWAEFLAIYQPVIFRMARRRGLQIADAQDVLQQVFLSVARSIDGWEATEGRAPFRAWLTTIARNAITKSLSRRPSDGRIRLRVIVLESGSSIPIVLRLRPPPFPIFPL</sequence>
<keyword evidence="3" id="KW-0238">DNA-binding</keyword>
<organism evidence="6 7">
    <name type="scientific">Novipirellula artificiosorum</name>
    <dbReference type="NCBI Taxonomy" id="2528016"/>
    <lineage>
        <taxon>Bacteria</taxon>
        <taxon>Pseudomonadati</taxon>
        <taxon>Planctomycetota</taxon>
        <taxon>Planctomycetia</taxon>
        <taxon>Pirellulales</taxon>
        <taxon>Pirellulaceae</taxon>
        <taxon>Novipirellula</taxon>
    </lineage>
</organism>
<accession>A0A5C6DPH0</accession>
<dbReference type="PANTHER" id="PTHR43133:SF8">
    <property type="entry name" value="RNA POLYMERASE SIGMA FACTOR HI_1459-RELATED"/>
    <property type="match status" value="1"/>
</dbReference>
<evidence type="ECO:0000256" key="3">
    <source>
        <dbReference type="ARBA" id="ARBA00023125"/>
    </source>
</evidence>
<evidence type="ECO:0000313" key="6">
    <source>
        <dbReference type="EMBL" id="TWU38618.1"/>
    </source>
</evidence>
<evidence type="ECO:0000256" key="1">
    <source>
        <dbReference type="ARBA" id="ARBA00023015"/>
    </source>
</evidence>
<dbReference type="InterPro" id="IPR039425">
    <property type="entry name" value="RNA_pol_sigma-70-like"/>
</dbReference>
<dbReference type="GO" id="GO:0016987">
    <property type="term" value="F:sigma factor activity"/>
    <property type="evidence" value="ECO:0007669"/>
    <property type="project" value="UniProtKB-KW"/>
</dbReference>
<evidence type="ECO:0000256" key="2">
    <source>
        <dbReference type="ARBA" id="ARBA00023082"/>
    </source>
</evidence>
<comment type="caution">
    <text evidence="6">The sequence shown here is derived from an EMBL/GenBank/DDBJ whole genome shotgun (WGS) entry which is preliminary data.</text>
</comment>
<dbReference type="GO" id="GO:0006352">
    <property type="term" value="P:DNA-templated transcription initiation"/>
    <property type="evidence" value="ECO:0007669"/>
    <property type="project" value="InterPro"/>
</dbReference>
<keyword evidence="1" id="KW-0805">Transcription regulation</keyword>
<dbReference type="AlphaFoldDB" id="A0A5C6DPH0"/>
<dbReference type="GO" id="GO:0003677">
    <property type="term" value="F:DNA binding"/>
    <property type="evidence" value="ECO:0007669"/>
    <property type="project" value="UniProtKB-KW"/>
</dbReference>
<reference evidence="6 7" key="1">
    <citation type="submission" date="2019-02" db="EMBL/GenBank/DDBJ databases">
        <title>Deep-cultivation of Planctomycetes and their phenomic and genomic characterization uncovers novel biology.</title>
        <authorList>
            <person name="Wiegand S."/>
            <person name="Jogler M."/>
            <person name="Boedeker C."/>
            <person name="Pinto D."/>
            <person name="Vollmers J."/>
            <person name="Rivas-Marin E."/>
            <person name="Kohn T."/>
            <person name="Peeters S.H."/>
            <person name="Heuer A."/>
            <person name="Rast P."/>
            <person name="Oberbeckmann S."/>
            <person name="Bunk B."/>
            <person name="Jeske O."/>
            <person name="Meyerdierks A."/>
            <person name="Storesund J.E."/>
            <person name="Kallscheuer N."/>
            <person name="Luecker S."/>
            <person name="Lage O.M."/>
            <person name="Pohl T."/>
            <person name="Merkel B.J."/>
            <person name="Hornburger P."/>
            <person name="Mueller R.-W."/>
            <person name="Bruemmer F."/>
            <person name="Labrenz M."/>
            <person name="Spormann A.M."/>
            <person name="Op Den Camp H."/>
            <person name="Overmann J."/>
            <person name="Amann R."/>
            <person name="Jetten M.S.M."/>
            <person name="Mascher T."/>
            <person name="Medema M.H."/>
            <person name="Devos D.P."/>
            <person name="Kaster A.-K."/>
            <person name="Ovreas L."/>
            <person name="Rohde M."/>
            <person name="Galperin M.Y."/>
            <person name="Jogler C."/>
        </authorList>
    </citation>
    <scope>NUCLEOTIDE SEQUENCE [LARGE SCALE GENOMIC DNA]</scope>
    <source>
        <strain evidence="6 7">Poly41</strain>
    </source>
</reference>
<protein>
    <submittedName>
        <fullName evidence="6">RNA polymerase sigma factor</fullName>
    </submittedName>
</protein>
<evidence type="ECO:0000313" key="7">
    <source>
        <dbReference type="Proteomes" id="UP000319143"/>
    </source>
</evidence>
<dbReference type="PANTHER" id="PTHR43133">
    <property type="entry name" value="RNA POLYMERASE ECF-TYPE SIGMA FACTO"/>
    <property type="match status" value="1"/>
</dbReference>
<dbReference type="EMBL" id="SJPV01000004">
    <property type="protein sequence ID" value="TWU38618.1"/>
    <property type="molecule type" value="Genomic_DNA"/>
</dbReference>
<dbReference type="SUPFAM" id="SSF88946">
    <property type="entry name" value="Sigma2 domain of RNA polymerase sigma factors"/>
    <property type="match status" value="1"/>
</dbReference>
<dbReference type="InterPro" id="IPR007627">
    <property type="entry name" value="RNA_pol_sigma70_r2"/>
</dbReference>
<dbReference type="Gene3D" id="1.10.1740.10">
    <property type="match status" value="1"/>
</dbReference>
<keyword evidence="2" id="KW-0731">Sigma factor</keyword>